<comment type="caution">
    <text evidence="3">The sequence shown here is derived from an EMBL/GenBank/DDBJ whole genome shotgun (WGS) entry which is preliminary data.</text>
</comment>
<dbReference type="InterPro" id="IPR051626">
    <property type="entry name" value="Oxidoreductase_gamma_subunit"/>
</dbReference>
<accession>X1TKM3</accession>
<dbReference type="PANTHER" id="PTHR43366">
    <property type="entry name" value="PYRUVATE SYNTHASE SUBUNIT PORC"/>
    <property type="match status" value="1"/>
</dbReference>
<dbReference type="AlphaFoldDB" id="X1TKM3"/>
<feature type="domain" description="Pyruvate/ketoisovalerate oxidoreductase catalytic" evidence="2">
    <location>
        <begin position="24"/>
        <end position="87"/>
    </location>
</feature>
<dbReference type="Gene3D" id="3.40.920.10">
    <property type="entry name" value="Pyruvate-ferredoxin oxidoreductase, PFOR, domain III"/>
    <property type="match status" value="1"/>
</dbReference>
<keyword evidence="1" id="KW-0560">Oxidoreductase</keyword>
<gene>
    <name evidence="3" type="ORF">S12H4_28740</name>
</gene>
<evidence type="ECO:0000259" key="2">
    <source>
        <dbReference type="Pfam" id="PF01558"/>
    </source>
</evidence>
<dbReference type="InterPro" id="IPR019752">
    <property type="entry name" value="Pyrv/ketoisovalerate_OxRed_cat"/>
</dbReference>
<proteinExistence type="predicted"/>
<sequence length="103" mass="11139">MSKKSILPKKNEYGYYEIRMESIGGQGANVAGKILAEAGILGLDLNGSNFASYGSEKQGTPVKSYVRYADPNTGMRVNSPIEEPHILAMSIIQPVLSVYITSL</sequence>
<protein>
    <recommendedName>
        <fullName evidence="2">Pyruvate/ketoisovalerate oxidoreductase catalytic domain-containing protein</fullName>
    </recommendedName>
</protein>
<dbReference type="GO" id="GO:0016903">
    <property type="term" value="F:oxidoreductase activity, acting on the aldehyde or oxo group of donors"/>
    <property type="evidence" value="ECO:0007669"/>
    <property type="project" value="InterPro"/>
</dbReference>
<evidence type="ECO:0000313" key="3">
    <source>
        <dbReference type="EMBL" id="GAI91901.1"/>
    </source>
</evidence>
<organism evidence="3">
    <name type="scientific">marine sediment metagenome</name>
    <dbReference type="NCBI Taxonomy" id="412755"/>
    <lineage>
        <taxon>unclassified sequences</taxon>
        <taxon>metagenomes</taxon>
        <taxon>ecological metagenomes</taxon>
    </lineage>
</organism>
<dbReference type="SUPFAM" id="SSF53323">
    <property type="entry name" value="Pyruvate-ferredoxin oxidoreductase, PFOR, domain III"/>
    <property type="match status" value="1"/>
</dbReference>
<dbReference type="Pfam" id="PF01558">
    <property type="entry name" value="POR"/>
    <property type="match status" value="1"/>
</dbReference>
<dbReference type="PANTHER" id="PTHR43366:SF1">
    <property type="entry name" value="PYRUVATE SYNTHASE SUBUNIT PORC"/>
    <property type="match status" value="1"/>
</dbReference>
<reference evidence="3" key="1">
    <citation type="journal article" date="2014" name="Front. Microbiol.">
        <title>High frequency of phylogenetically diverse reductive dehalogenase-homologous genes in deep subseafloor sedimentary metagenomes.</title>
        <authorList>
            <person name="Kawai M."/>
            <person name="Futagami T."/>
            <person name="Toyoda A."/>
            <person name="Takaki Y."/>
            <person name="Nishi S."/>
            <person name="Hori S."/>
            <person name="Arai W."/>
            <person name="Tsubouchi T."/>
            <person name="Morono Y."/>
            <person name="Uchiyama I."/>
            <person name="Ito T."/>
            <person name="Fujiyama A."/>
            <person name="Inagaki F."/>
            <person name="Takami H."/>
        </authorList>
    </citation>
    <scope>NUCLEOTIDE SEQUENCE</scope>
    <source>
        <strain evidence="3">Expedition CK06-06</strain>
    </source>
</reference>
<dbReference type="EMBL" id="BARW01016510">
    <property type="protein sequence ID" value="GAI91901.1"/>
    <property type="molecule type" value="Genomic_DNA"/>
</dbReference>
<dbReference type="InterPro" id="IPR002869">
    <property type="entry name" value="Pyrv_flavodox_OxRed_cen"/>
</dbReference>
<evidence type="ECO:0000256" key="1">
    <source>
        <dbReference type="ARBA" id="ARBA00023002"/>
    </source>
</evidence>
<name>X1TKM3_9ZZZZ</name>